<dbReference type="AlphaFoldDB" id="Q32Z26"/>
<sequence>AGGAYVPLDPDLPRQRLSYTVADAKLTTILTSRKFAFDIEPALRQSSLNGRMCFLDSEEVWQNQDVSSPAPTVEADQLAYIIYTSGSTGTPKGVAIAHRGLLNHTLASCDIYDIQPKSRILQFASISFDSSIAEIAISLCSGATLVLGAREEMLPGQPLASFIAKHRVQMMILPPSVLATLTQFRNELSDLRLIIVGGEACPLSLAKSWISSTTKLFNVYGPTEITIYGTMYAFNADDISMPIGYALPNVETYILDEELKLCAAGEKGELYVGGVGIAVGYWNKPELTSTRFLDNPYSSGKIYKTGDIVYEDTDKPGLLHFVGRIDNQVKIA</sequence>
<evidence type="ECO:0000313" key="2">
    <source>
        <dbReference type="EMBL" id="AAW55343.1"/>
    </source>
</evidence>
<dbReference type="PROSITE" id="PS00455">
    <property type="entry name" value="AMP_BINDING"/>
    <property type="match status" value="1"/>
</dbReference>
<dbReference type="GO" id="GO:0005737">
    <property type="term" value="C:cytoplasm"/>
    <property type="evidence" value="ECO:0007669"/>
    <property type="project" value="TreeGrafter"/>
</dbReference>
<dbReference type="GO" id="GO:0044550">
    <property type="term" value="P:secondary metabolite biosynthetic process"/>
    <property type="evidence" value="ECO:0007669"/>
    <property type="project" value="TreeGrafter"/>
</dbReference>
<reference evidence="2" key="1">
    <citation type="journal article" date="2005" name="Appl. Environ. Microbiol.">
        <title>Distribution and diversity of natural product genes in marine and freshwater cyanobacterial cultures and genomes.</title>
        <authorList>
            <person name="Ehrenreich I.M."/>
            <person name="Waterbury J.B."/>
            <person name="Webb E.A."/>
        </authorList>
    </citation>
    <scope>NUCLEOTIDE SEQUENCE</scope>
    <source>
        <strain evidence="2">PCC 7102</strain>
    </source>
</reference>
<accession>Q32Z26</accession>
<organism evidence="2">
    <name type="scientific">Dulcicalothrix desertica PCC 7102</name>
    <dbReference type="NCBI Taxonomy" id="232991"/>
    <lineage>
        <taxon>Bacteria</taxon>
        <taxon>Bacillati</taxon>
        <taxon>Cyanobacteriota</taxon>
        <taxon>Cyanophyceae</taxon>
        <taxon>Nostocales</taxon>
        <taxon>Calotrichaceae</taxon>
        <taxon>Dulcicalothrix</taxon>
    </lineage>
</organism>
<feature type="non-terminal residue" evidence="2">
    <location>
        <position position="332"/>
    </location>
</feature>
<protein>
    <submittedName>
        <fullName evidence="2">Nonribosomal peptide synthetase adenylation domain</fullName>
    </submittedName>
</protein>
<dbReference type="PANTHER" id="PTHR45527">
    <property type="entry name" value="NONRIBOSOMAL PEPTIDE SYNTHETASE"/>
    <property type="match status" value="1"/>
</dbReference>
<dbReference type="InterPro" id="IPR042099">
    <property type="entry name" value="ANL_N_sf"/>
</dbReference>
<dbReference type="Gene3D" id="3.40.50.12780">
    <property type="entry name" value="N-terminal domain of ligase-like"/>
    <property type="match status" value="1"/>
</dbReference>
<dbReference type="InterPro" id="IPR020459">
    <property type="entry name" value="AMP-binding"/>
</dbReference>
<dbReference type="EMBL" id="AY695299">
    <property type="protein sequence ID" value="AAW55343.1"/>
    <property type="molecule type" value="Genomic_DNA"/>
</dbReference>
<dbReference type="SUPFAM" id="SSF56801">
    <property type="entry name" value="Acetyl-CoA synthetase-like"/>
    <property type="match status" value="1"/>
</dbReference>
<dbReference type="InterPro" id="IPR000873">
    <property type="entry name" value="AMP-dep_synth/lig_dom"/>
</dbReference>
<evidence type="ECO:0000259" key="1">
    <source>
        <dbReference type="Pfam" id="PF00501"/>
    </source>
</evidence>
<name>Q32Z26_9CYAN</name>
<proteinExistence type="predicted"/>
<feature type="non-terminal residue" evidence="2">
    <location>
        <position position="1"/>
    </location>
</feature>
<dbReference type="PANTHER" id="PTHR45527:SF1">
    <property type="entry name" value="FATTY ACID SYNTHASE"/>
    <property type="match status" value="1"/>
</dbReference>
<dbReference type="InterPro" id="IPR020845">
    <property type="entry name" value="AMP-binding_CS"/>
</dbReference>
<dbReference type="GO" id="GO:0043041">
    <property type="term" value="P:amino acid activation for nonribosomal peptide biosynthetic process"/>
    <property type="evidence" value="ECO:0007669"/>
    <property type="project" value="TreeGrafter"/>
</dbReference>
<dbReference type="Pfam" id="PF00501">
    <property type="entry name" value="AMP-binding"/>
    <property type="match status" value="1"/>
</dbReference>
<feature type="domain" description="AMP-dependent synthetase/ligase" evidence="1">
    <location>
        <begin position="1"/>
        <end position="282"/>
    </location>
</feature>
<dbReference type="PRINTS" id="PR00154">
    <property type="entry name" value="AMPBINDING"/>
</dbReference>
<dbReference type="GO" id="GO:0031177">
    <property type="term" value="F:phosphopantetheine binding"/>
    <property type="evidence" value="ECO:0007669"/>
    <property type="project" value="TreeGrafter"/>
</dbReference>